<organism evidence="2">
    <name type="scientific">bioreactor metagenome</name>
    <dbReference type="NCBI Taxonomy" id="1076179"/>
    <lineage>
        <taxon>unclassified sequences</taxon>
        <taxon>metagenomes</taxon>
        <taxon>ecological metagenomes</taxon>
    </lineage>
</organism>
<evidence type="ECO:0000313" key="2">
    <source>
        <dbReference type="EMBL" id="MPN14103.1"/>
    </source>
</evidence>
<proteinExistence type="predicted"/>
<dbReference type="InterPro" id="IPR005801">
    <property type="entry name" value="ADC_synthase"/>
</dbReference>
<dbReference type="PANTHER" id="PTHR42839">
    <property type="entry name" value="ISOCHORISMATE SYNTHASE ENTC"/>
    <property type="match status" value="1"/>
</dbReference>
<keyword evidence="2" id="KW-0413">Isomerase</keyword>
<dbReference type="InterPro" id="IPR015890">
    <property type="entry name" value="Chorismate_C"/>
</dbReference>
<dbReference type="EMBL" id="VSSQ01060695">
    <property type="protein sequence ID" value="MPN14103.1"/>
    <property type="molecule type" value="Genomic_DNA"/>
</dbReference>
<accession>A0A645FPI1</accession>
<protein>
    <submittedName>
        <fullName evidence="2">Isochorismate synthase MenF</fullName>
        <ecNumber evidence="2">5.4.4.2</ecNumber>
    </submittedName>
</protein>
<dbReference type="Pfam" id="PF00425">
    <property type="entry name" value="Chorismate_bind"/>
    <property type="match status" value="1"/>
</dbReference>
<dbReference type="SUPFAM" id="SSF56322">
    <property type="entry name" value="ADC synthase"/>
    <property type="match status" value="1"/>
</dbReference>
<feature type="domain" description="Chorismate-utilising enzyme C-terminal" evidence="1">
    <location>
        <begin position="6"/>
        <end position="159"/>
    </location>
</feature>
<dbReference type="PANTHER" id="PTHR42839:SF2">
    <property type="entry name" value="ISOCHORISMATE SYNTHASE ENTC"/>
    <property type="match status" value="1"/>
</dbReference>
<comment type="caution">
    <text evidence="2">The sequence shown here is derived from an EMBL/GenBank/DDBJ whole genome shotgun (WGS) entry which is preliminary data.</text>
</comment>
<reference evidence="2" key="1">
    <citation type="submission" date="2019-08" db="EMBL/GenBank/DDBJ databases">
        <authorList>
            <person name="Kucharzyk K."/>
            <person name="Murdoch R.W."/>
            <person name="Higgins S."/>
            <person name="Loffler F."/>
        </authorList>
    </citation>
    <scope>NUCLEOTIDE SEQUENCE</scope>
</reference>
<dbReference type="EC" id="5.4.4.2" evidence="2"/>
<name>A0A645FPI1_9ZZZZ</name>
<dbReference type="Gene3D" id="3.60.120.10">
    <property type="entry name" value="Anthranilate synthase"/>
    <property type="match status" value="1"/>
</dbReference>
<sequence length="170" mass="19385">MGTELETEDYHWSSKEIEEQGIVTNFIEQTLRSLHIADITRLGPENYRAANLIHLKTAFEFPQAHIQNRFSDLLKALHPTPSVGGLPKDEARNFILTNEQHDRGYYTGFFGPVNINEKSAVYVNLRCLQLFDNNFVLYSGAGITSSSVAEKEWEETDNKMLTLMNVMKNS</sequence>
<gene>
    <name evidence="2" type="primary">menF_13</name>
    <name evidence="2" type="ORF">SDC9_161429</name>
</gene>
<dbReference type="AlphaFoldDB" id="A0A645FPI1"/>
<dbReference type="GO" id="GO:0008909">
    <property type="term" value="F:isochorismate synthase activity"/>
    <property type="evidence" value="ECO:0007669"/>
    <property type="project" value="UniProtKB-EC"/>
</dbReference>
<evidence type="ECO:0000259" key="1">
    <source>
        <dbReference type="Pfam" id="PF00425"/>
    </source>
</evidence>